<comment type="caution">
    <text evidence="1">The sequence shown here is derived from an EMBL/GenBank/DDBJ whole genome shotgun (WGS) entry which is preliminary data.</text>
</comment>
<dbReference type="Proteomes" id="UP000719766">
    <property type="component" value="Unassembled WGS sequence"/>
</dbReference>
<evidence type="ECO:0000313" key="1">
    <source>
        <dbReference type="EMBL" id="KAG1797038.1"/>
    </source>
</evidence>
<dbReference type="RefSeq" id="XP_041162309.1">
    <property type="nucleotide sequence ID" value="XM_041310086.1"/>
</dbReference>
<dbReference type="OrthoDB" id="3256413at2759"/>
<dbReference type="AlphaFoldDB" id="A0A9P7IXB5"/>
<dbReference type="EMBL" id="JABBWE010000017">
    <property type="protein sequence ID" value="KAG1797038.1"/>
    <property type="molecule type" value="Genomic_DNA"/>
</dbReference>
<proteinExistence type="predicted"/>
<name>A0A9P7IXB5_9AGAM</name>
<protein>
    <submittedName>
        <fullName evidence="1">Uncharacterized protein</fullName>
    </submittedName>
</protein>
<accession>A0A9P7IXB5</accession>
<keyword evidence="2" id="KW-1185">Reference proteome</keyword>
<organism evidence="1 2">
    <name type="scientific">Suillus plorans</name>
    <dbReference type="NCBI Taxonomy" id="116603"/>
    <lineage>
        <taxon>Eukaryota</taxon>
        <taxon>Fungi</taxon>
        <taxon>Dikarya</taxon>
        <taxon>Basidiomycota</taxon>
        <taxon>Agaricomycotina</taxon>
        <taxon>Agaricomycetes</taxon>
        <taxon>Agaricomycetidae</taxon>
        <taxon>Boletales</taxon>
        <taxon>Suillineae</taxon>
        <taxon>Suillaceae</taxon>
        <taxon>Suillus</taxon>
    </lineage>
</organism>
<evidence type="ECO:0000313" key="2">
    <source>
        <dbReference type="Proteomes" id="UP000719766"/>
    </source>
</evidence>
<reference evidence="1" key="1">
    <citation type="journal article" date="2020" name="New Phytol.">
        <title>Comparative genomics reveals dynamic genome evolution in host specialist ectomycorrhizal fungi.</title>
        <authorList>
            <person name="Lofgren L.A."/>
            <person name="Nguyen N.H."/>
            <person name="Vilgalys R."/>
            <person name="Ruytinx J."/>
            <person name="Liao H.L."/>
            <person name="Branco S."/>
            <person name="Kuo A."/>
            <person name="LaButti K."/>
            <person name="Lipzen A."/>
            <person name="Andreopoulos W."/>
            <person name="Pangilinan J."/>
            <person name="Riley R."/>
            <person name="Hundley H."/>
            <person name="Na H."/>
            <person name="Barry K."/>
            <person name="Grigoriev I.V."/>
            <person name="Stajich J.E."/>
            <person name="Kennedy P.G."/>
        </authorList>
    </citation>
    <scope>NUCLEOTIDE SEQUENCE</scope>
    <source>
        <strain evidence="1">S12</strain>
    </source>
</reference>
<sequence>MLETTLELSGGVYGIVIVGEDCIPFTRLPSATDFNDLHCWSCPVDTTTSVDFTFCAVQDLLVVVAYSPDPRIHADDIHLRSLTTNEIHADAAQPILKTVDKDCEIVQSTNQWNAPRNSLYLLSWIMFHTQGQSWA</sequence>
<gene>
    <name evidence="1" type="ORF">HD556DRAFT_269508</name>
</gene>
<dbReference type="GeneID" id="64603850"/>